<reference evidence="4 5" key="1">
    <citation type="journal article" date="2018" name="Nat. Ecol. Evol.">
        <title>Pezizomycetes genomes reveal the molecular basis of ectomycorrhizal truffle lifestyle.</title>
        <authorList>
            <person name="Murat C."/>
            <person name="Payen T."/>
            <person name="Noel B."/>
            <person name="Kuo A."/>
            <person name="Morin E."/>
            <person name="Chen J."/>
            <person name="Kohler A."/>
            <person name="Krizsan K."/>
            <person name="Balestrini R."/>
            <person name="Da Silva C."/>
            <person name="Montanini B."/>
            <person name="Hainaut M."/>
            <person name="Levati E."/>
            <person name="Barry K.W."/>
            <person name="Belfiori B."/>
            <person name="Cichocki N."/>
            <person name="Clum A."/>
            <person name="Dockter R.B."/>
            <person name="Fauchery L."/>
            <person name="Guy J."/>
            <person name="Iotti M."/>
            <person name="Le Tacon F."/>
            <person name="Lindquist E.A."/>
            <person name="Lipzen A."/>
            <person name="Malagnac F."/>
            <person name="Mello A."/>
            <person name="Molinier V."/>
            <person name="Miyauchi S."/>
            <person name="Poulain J."/>
            <person name="Riccioni C."/>
            <person name="Rubini A."/>
            <person name="Sitrit Y."/>
            <person name="Splivallo R."/>
            <person name="Traeger S."/>
            <person name="Wang M."/>
            <person name="Zifcakova L."/>
            <person name="Wipf D."/>
            <person name="Zambonelli A."/>
            <person name="Paolocci F."/>
            <person name="Nowrousian M."/>
            <person name="Ottonello S."/>
            <person name="Baldrian P."/>
            <person name="Spatafora J.W."/>
            <person name="Henrissat B."/>
            <person name="Nagy L.G."/>
            <person name="Aury J.M."/>
            <person name="Wincker P."/>
            <person name="Grigoriev I.V."/>
            <person name="Bonfante P."/>
            <person name="Martin F.M."/>
        </authorList>
    </citation>
    <scope>NUCLEOTIDE SEQUENCE [LARGE SCALE GENOMIC DNA]</scope>
    <source>
        <strain evidence="4 5">120613-1</strain>
    </source>
</reference>
<dbReference type="STRING" id="1336337.A0A3N4JY06"/>
<proteinExistence type="predicted"/>
<dbReference type="InterPro" id="IPR000675">
    <property type="entry name" value="Cutinase/axe"/>
</dbReference>
<dbReference type="SMART" id="SM01110">
    <property type="entry name" value="Cutinase"/>
    <property type="match status" value="1"/>
</dbReference>
<gene>
    <name evidence="4" type="ORF">L873DRAFT_1834386</name>
</gene>
<protein>
    <submittedName>
        <fullName evidence="4">Cutinase</fullName>
    </submittedName>
</protein>
<evidence type="ECO:0000256" key="3">
    <source>
        <dbReference type="SAM" id="SignalP"/>
    </source>
</evidence>
<dbReference type="EMBL" id="ML120370">
    <property type="protein sequence ID" value="RPB01909.1"/>
    <property type="molecule type" value="Genomic_DNA"/>
</dbReference>
<dbReference type="GO" id="GO:0052689">
    <property type="term" value="F:carboxylic ester hydrolase activity"/>
    <property type="evidence" value="ECO:0007669"/>
    <property type="project" value="UniProtKB-ARBA"/>
</dbReference>
<dbReference type="Pfam" id="PF01083">
    <property type="entry name" value="Cutinase"/>
    <property type="match status" value="1"/>
</dbReference>
<dbReference type="PANTHER" id="PTHR33630:SF9">
    <property type="entry name" value="CUTINASE 4"/>
    <property type="match status" value="1"/>
</dbReference>
<dbReference type="AlphaFoldDB" id="A0A3N4JY06"/>
<feature type="signal peptide" evidence="3">
    <location>
        <begin position="1"/>
        <end position="18"/>
    </location>
</feature>
<name>A0A3N4JY06_9PEZI</name>
<dbReference type="SUPFAM" id="SSF53474">
    <property type="entry name" value="alpha/beta-Hydrolases"/>
    <property type="match status" value="1"/>
</dbReference>
<evidence type="ECO:0000313" key="4">
    <source>
        <dbReference type="EMBL" id="RPB01909.1"/>
    </source>
</evidence>
<feature type="chain" id="PRO_5018245137" evidence="3">
    <location>
        <begin position="19"/>
        <end position="225"/>
    </location>
</feature>
<keyword evidence="2" id="KW-1015">Disulfide bond</keyword>
<dbReference type="PANTHER" id="PTHR33630">
    <property type="entry name" value="CUTINASE RV1984C-RELATED-RELATED"/>
    <property type="match status" value="1"/>
</dbReference>
<evidence type="ECO:0000256" key="2">
    <source>
        <dbReference type="ARBA" id="ARBA00023157"/>
    </source>
</evidence>
<accession>A0A3N4JY06</accession>
<keyword evidence="1" id="KW-0378">Hydrolase</keyword>
<dbReference type="Proteomes" id="UP000276215">
    <property type="component" value="Unassembled WGS sequence"/>
</dbReference>
<dbReference type="InterPro" id="IPR029058">
    <property type="entry name" value="AB_hydrolase_fold"/>
</dbReference>
<keyword evidence="5" id="KW-1185">Reference proteome</keyword>
<dbReference type="Gene3D" id="3.40.50.1820">
    <property type="entry name" value="alpha/beta hydrolase"/>
    <property type="match status" value="1"/>
</dbReference>
<keyword evidence="3" id="KW-0732">Signal</keyword>
<evidence type="ECO:0000313" key="5">
    <source>
        <dbReference type="Proteomes" id="UP000276215"/>
    </source>
</evidence>
<sequence length="225" mass="22862">MIAGALLSMILGATLISATPFVASGCAQVAIITARASTELPGEGIIGTVAGAIASQSSQTVSRACVDYPALLFPYASSSAAGTVALSQQLTAQANNCPNQKIVLLGYSQGAHIIGDVLGGGGGGTLGTKTPTISTAIGDRVTAFIQMGDPRHVTSEPYFVGTSTNNGLFPRGSDQTLTRYVSKGQSYCDSGDTFCDNGLNTLVHLAYVTIYGGEATNFVLTKIGG</sequence>
<organism evidence="4 5">
    <name type="scientific">Choiromyces venosus 120613-1</name>
    <dbReference type="NCBI Taxonomy" id="1336337"/>
    <lineage>
        <taxon>Eukaryota</taxon>
        <taxon>Fungi</taxon>
        <taxon>Dikarya</taxon>
        <taxon>Ascomycota</taxon>
        <taxon>Pezizomycotina</taxon>
        <taxon>Pezizomycetes</taxon>
        <taxon>Pezizales</taxon>
        <taxon>Tuberaceae</taxon>
        <taxon>Choiromyces</taxon>
    </lineage>
</organism>
<dbReference type="OrthoDB" id="2586582at2759"/>
<evidence type="ECO:0000256" key="1">
    <source>
        <dbReference type="ARBA" id="ARBA00022801"/>
    </source>
</evidence>